<keyword evidence="13" id="KW-0456">Lyase</keyword>
<keyword evidence="16" id="KW-0732">Signal</keyword>
<evidence type="ECO:0000256" key="2">
    <source>
        <dbReference type="ARBA" id="ARBA00004498"/>
    </source>
</evidence>
<dbReference type="InterPro" id="IPR001148">
    <property type="entry name" value="CA_dom"/>
</dbReference>
<evidence type="ECO:0000256" key="7">
    <source>
        <dbReference type="ARBA" id="ARBA00022723"/>
    </source>
</evidence>
<dbReference type="SMART" id="SM01057">
    <property type="entry name" value="Carb_anhydrase"/>
    <property type="match status" value="1"/>
</dbReference>
<keyword evidence="7" id="KW-0479">Metal-binding</keyword>
<comment type="similarity">
    <text evidence="3">Belongs to the alpha-carbonic anhydrase family.</text>
</comment>
<proteinExistence type="evidence at transcript level"/>
<keyword evidence="9" id="KW-0862">Zinc</keyword>
<dbReference type="PANTHER" id="PTHR18952:SF141">
    <property type="entry name" value="CARBONIC ANHYDRASE"/>
    <property type="match status" value="1"/>
</dbReference>
<comment type="subcellular location">
    <subcellularLocation>
        <location evidence="2">Secreted</location>
        <location evidence="2">Extracellular space</location>
        <location evidence="2">Extracellular matrix</location>
    </subcellularLocation>
</comment>
<comment type="cofactor">
    <cofactor evidence="1">
        <name>Zn(2+)</name>
        <dbReference type="ChEBI" id="CHEBI:29105"/>
    </cofactor>
</comment>
<evidence type="ECO:0000256" key="6">
    <source>
        <dbReference type="ARBA" id="ARBA00022530"/>
    </source>
</evidence>
<evidence type="ECO:0000256" key="3">
    <source>
        <dbReference type="ARBA" id="ARBA00010718"/>
    </source>
</evidence>
<accession>A0A482AXB9</accession>
<dbReference type="FunFam" id="3.10.200.10:FF:000003">
    <property type="entry name" value="Carbonic anhydrase 12"/>
    <property type="match status" value="1"/>
</dbReference>
<feature type="compositionally biased region" description="Basic and acidic residues" evidence="15">
    <location>
        <begin position="296"/>
        <end position="306"/>
    </location>
</feature>
<dbReference type="InterPro" id="IPR036398">
    <property type="entry name" value="CA_dom_sf"/>
</dbReference>
<dbReference type="SUPFAM" id="SSF51069">
    <property type="entry name" value="Carbonic anhydrase"/>
    <property type="match status" value="2"/>
</dbReference>
<organism evidence="18">
    <name type="scientific">Ruditapes philippinarum</name>
    <name type="common">Japanese carpet shell</name>
    <name type="synonym">Venerupis philippinarum</name>
    <dbReference type="NCBI Taxonomy" id="129788"/>
    <lineage>
        <taxon>Eukaryota</taxon>
        <taxon>Metazoa</taxon>
        <taxon>Spiralia</taxon>
        <taxon>Lophotrochozoa</taxon>
        <taxon>Mollusca</taxon>
        <taxon>Bivalvia</taxon>
        <taxon>Autobranchia</taxon>
        <taxon>Heteroconchia</taxon>
        <taxon>Euheterodonta</taxon>
        <taxon>Imparidentia</taxon>
        <taxon>Neoheterodontei</taxon>
        <taxon>Venerida</taxon>
        <taxon>Veneroidea</taxon>
        <taxon>Veneridae</taxon>
        <taxon>Ruditapes</taxon>
    </lineage>
</organism>
<dbReference type="InterPro" id="IPR023561">
    <property type="entry name" value="Carbonic_anhydrase_a-class"/>
</dbReference>
<protein>
    <recommendedName>
        <fullName evidence="4">carbonic anhydrase</fullName>
        <ecNumber evidence="4">4.2.1.1</ecNumber>
    </recommendedName>
</protein>
<sequence length="450" mass="50789">MGFKLGIFIIGTILVAADASNWGYVHEKGPNHWADLFPDACSGQHQSPIDIKSKQTVYDPTLKDIVVFYDPPLPGSKFYVHNNGHSIQVNTEGKFYVSNGGLPNIYSTAQFHFHWGHKNHHGSEHTIDGEASPIEMHIVNWNSDKYSSIAEAAVEPAGLAVLGILFEVTNVDNPAFTPLVNVLKHVRDPDKKIKTEIPAVSMRTFLPKATNMYYRYNGSLTTPGCFESVIWTVYYMKQTISRRQLHVFRQVLKPTHHRKKRSAHHRESKGERHFFQELGIENNNFAKARLRRQLEEKVEASVHDSHNSGVAVEEPAPEMPAENTTHEHTDNHKHHHDHNQNGGSGHTSKPEPVNTGGKTNNHEATMSNVEKVRKMLVNNYRPVQPLNGRIVYRSFPFFGEPIPSDIEVVYLDTDGSQNQKGYRDYENSAPAIRVISLVTMVCSIIISKLL</sequence>
<feature type="compositionally biased region" description="Basic residues" evidence="15">
    <location>
        <begin position="254"/>
        <end position="267"/>
    </location>
</feature>
<feature type="chain" id="PRO_5019861803" description="carbonic anhydrase" evidence="16">
    <location>
        <begin position="20"/>
        <end position="450"/>
    </location>
</feature>
<dbReference type="GO" id="GO:0008270">
    <property type="term" value="F:zinc ion binding"/>
    <property type="evidence" value="ECO:0007669"/>
    <property type="project" value="InterPro"/>
</dbReference>
<feature type="region of interest" description="Disordered" evidence="15">
    <location>
        <begin position="254"/>
        <end position="274"/>
    </location>
</feature>
<dbReference type="GO" id="GO:0004089">
    <property type="term" value="F:carbonate dehydratase activity"/>
    <property type="evidence" value="ECO:0007669"/>
    <property type="project" value="UniProtKB-EC"/>
</dbReference>
<keyword evidence="12" id="KW-0325">Glycoprotein</keyword>
<dbReference type="GO" id="GO:0005737">
    <property type="term" value="C:cytoplasm"/>
    <property type="evidence" value="ECO:0007669"/>
    <property type="project" value="TreeGrafter"/>
</dbReference>
<evidence type="ECO:0000313" key="18">
    <source>
        <dbReference type="EMBL" id="QBL56984.1"/>
    </source>
</evidence>
<dbReference type="Gene3D" id="3.10.200.10">
    <property type="entry name" value="Alpha carbonic anhydrase"/>
    <property type="match status" value="1"/>
</dbReference>
<feature type="region of interest" description="Disordered" evidence="15">
    <location>
        <begin position="296"/>
        <end position="365"/>
    </location>
</feature>
<evidence type="ECO:0000256" key="14">
    <source>
        <dbReference type="ARBA" id="ARBA00048348"/>
    </source>
</evidence>
<dbReference type="Pfam" id="PF00194">
    <property type="entry name" value="Carb_anhydrase"/>
    <property type="match status" value="1"/>
</dbReference>
<dbReference type="EMBL" id="MH559332">
    <property type="protein sequence ID" value="QBL56984.1"/>
    <property type="molecule type" value="mRNA"/>
</dbReference>
<evidence type="ECO:0000256" key="11">
    <source>
        <dbReference type="ARBA" id="ARBA00023157"/>
    </source>
</evidence>
<evidence type="ECO:0000256" key="15">
    <source>
        <dbReference type="SAM" id="MobiDB-lite"/>
    </source>
</evidence>
<comment type="catalytic activity">
    <reaction evidence="14">
        <text>hydrogencarbonate + H(+) = CO2 + H2O</text>
        <dbReference type="Rhea" id="RHEA:10748"/>
        <dbReference type="ChEBI" id="CHEBI:15377"/>
        <dbReference type="ChEBI" id="CHEBI:15378"/>
        <dbReference type="ChEBI" id="CHEBI:16526"/>
        <dbReference type="ChEBI" id="CHEBI:17544"/>
        <dbReference type="EC" id="4.2.1.1"/>
    </reaction>
</comment>
<feature type="compositionally biased region" description="Polar residues" evidence="15">
    <location>
        <begin position="356"/>
        <end position="365"/>
    </location>
</feature>
<dbReference type="CDD" id="cd00326">
    <property type="entry name" value="alpha_CA"/>
    <property type="match status" value="1"/>
</dbReference>
<feature type="signal peptide" evidence="16">
    <location>
        <begin position="1"/>
        <end position="19"/>
    </location>
</feature>
<feature type="domain" description="Alpha-carbonic anhydrase" evidence="17">
    <location>
        <begin position="20"/>
        <end position="278"/>
    </location>
</feature>
<feature type="compositionally biased region" description="Low complexity" evidence="15">
    <location>
        <begin position="310"/>
        <end position="323"/>
    </location>
</feature>
<dbReference type="PROSITE" id="PS51144">
    <property type="entry name" value="ALPHA_CA_2"/>
    <property type="match status" value="1"/>
</dbReference>
<keyword evidence="10" id="KW-0106">Calcium</keyword>
<keyword evidence="11" id="KW-1015">Disulfide bond</keyword>
<reference evidence="18" key="1">
    <citation type="submission" date="2018-07" db="EMBL/GenBank/DDBJ databases">
        <authorList>
            <person name="Yang D."/>
        </authorList>
    </citation>
    <scope>NUCLEOTIDE SEQUENCE</scope>
</reference>
<evidence type="ECO:0000256" key="4">
    <source>
        <dbReference type="ARBA" id="ARBA00012925"/>
    </source>
</evidence>
<keyword evidence="6" id="KW-0272">Extracellular matrix</keyword>
<evidence type="ECO:0000256" key="5">
    <source>
        <dbReference type="ARBA" id="ARBA00022525"/>
    </source>
</evidence>
<evidence type="ECO:0000256" key="1">
    <source>
        <dbReference type="ARBA" id="ARBA00001947"/>
    </source>
</evidence>
<evidence type="ECO:0000256" key="9">
    <source>
        <dbReference type="ARBA" id="ARBA00022833"/>
    </source>
</evidence>
<evidence type="ECO:0000256" key="16">
    <source>
        <dbReference type="SAM" id="SignalP"/>
    </source>
</evidence>
<dbReference type="PANTHER" id="PTHR18952">
    <property type="entry name" value="CARBONIC ANHYDRASE"/>
    <property type="match status" value="1"/>
</dbReference>
<keyword evidence="5" id="KW-0964">Secreted</keyword>
<evidence type="ECO:0000259" key="17">
    <source>
        <dbReference type="PROSITE" id="PS51144"/>
    </source>
</evidence>
<evidence type="ECO:0000256" key="13">
    <source>
        <dbReference type="ARBA" id="ARBA00023239"/>
    </source>
</evidence>
<dbReference type="EC" id="4.2.1.1" evidence="4"/>
<evidence type="ECO:0000256" key="12">
    <source>
        <dbReference type="ARBA" id="ARBA00023180"/>
    </source>
</evidence>
<evidence type="ECO:0000256" key="8">
    <source>
        <dbReference type="ARBA" id="ARBA00022737"/>
    </source>
</evidence>
<evidence type="ECO:0000256" key="10">
    <source>
        <dbReference type="ARBA" id="ARBA00022837"/>
    </source>
</evidence>
<dbReference type="AlphaFoldDB" id="A0A482AXB9"/>
<name>A0A482AXB9_RUDPH</name>
<keyword evidence="8" id="KW-0677">Repeat</keyword>